<dbReference type="PANTHER" id="PTHR30346">
    <property type="entry name" value="TRANSCRIPTIONAL DUAL REGULATOR HCAR-RELATED"/>
    <property type="match status" value="1"/>
</dbReference>
<comment type="similarity">
    <text evidence="1">Belongs to the LysR transcriptional regulatory family.</text>
</comment>
<dbReference type="InterPro" id="IPR036390">
    <property type="entry name" value="WH_DNA-bd_sf"/>
</dbReference>
<evidence type="ECO:0000256" key="1">
    <source>
        <dbReference type="ARBA" id="ARBA00009437"/>
    </source>
</evidence>
<comment type="caution">
    <text evidence="6">The sequence shown here is derived from an EMBL/GenBank/DDBJ whole genome shotgun (WGS) entry which is preliminary data.</text>
</comment>
<dbReference type="Gene3D" id="1.10.10.10">
    <property type="entry name" value="Winged helix-like DNA-binding domain superfamily/Winged helix DNA-binding domain"/>
    <property type="match status" value="1"/>
</dbReference>
<name>A0ABW1ESP8_9ACTN</name>
<keyword evidence="2" id="KW-0805">Transcription regulation</keyword>
<protein>
    <submittedName>
        <fullName evidence="6">LysR family transcriptional regulator</fullName>
    </submittedName>
</protein>
<dbReference type="RefSeq" id="WP_313762919.1">
    <property type="nucleotide sequence ID" value="NZ_BAAAVH010000039.1"/>
</dbReference>
<dbReference type="InterPro" id="IPR005119">
    <property type="entry name" value="LysR_subst-bd"/>
</dbReference>
<dbReference type="Gene3D" id="3.40.190.10">
    <property type="entry name" value="Periplasmic binding protein-like II"/>
    <property type="match status" value="2"/>
</dbReference>
<keyword evidence="3" id="KW-0238">DNA-binding</keyword>
<evidence type="ECO:0000256" key="4">
    <source>
        <dbReference type="ARBA" id="ARBA00023163"/>
    </source>
</evidence>
<dbReference type="Proteomes" id="UP001596067">
    <property type="component" value="Unassembled WGS sequence"/>
</dbReference>
<evidence type="ECO:0000313" key="6">
    <source>
        <dbReference type="EMBL" id="MFC5885063.1"/>
    </source>
</evidence>
<accession>A0ABW1ESP8</accession>
<gene>
    <name evidence="6" type="ORF">ACFP0N_08750</name>
</gene>
<organism evidence="6 7">
    <name type="scientific">Kitasatospora aburaviensis</name>
    <dbReference type="NCBI Taxonomy" id="67265"/>
    <lineage>
        <taxon>Bacteria</taxon>
        <taxon>Bacillati</taxon>
        <taxon>Actinomycetota</taxon>
        <taxon>Actinomycetes</taxon>
        <taxon>Kitasatosporales</taxon>
        <taxon>Streptomycetaceae</taxon>
        <taxon>Kitasatospora</taxon>
    </lineage>
</organism>
<dbReference type="SUPFAM" id="SSF46785">
    <property type="entry name" value="Winged helix' DNA-binding domain"/>
    <property type="match status" value="1"/>
</dbReference>
<keyword evidence="7" id="KW-1185">Reference proteome</keyword>
<reference evidence="7" key="1">
    <citation type="journal article" date="2019" name="Int. J. Syst. Evol. Microbiol.">
        <title>The Global Catalogue of Microorganisms (GCM) 10K type strain sequencing project: providing services to taxonomists for standard genome sequencing and annotation.</title>
        <authorList>
            <consortium name="The Broad Institute Genomics Platform"/>
            <consortium name="The Broad Institute Genome Sequencing Center for Infectious Disease"/>
            <person name="Wu L."/>
            <person name="Ma J."/>
        </authorList>
    </citation>
    <scope>NUCLEOTIDE SEQUENCE [LARGE SCALE GENOMIC DNA]</scope>
    <source>
        <strain evidence="7">CGMCC 4.1469</strain>
    </source>
</reference>
<dbReference type="Pfam" id="PF03466">
    <property type="entry name" value="LysR_substrate"/>
    <property type="match status" value="1"/>
</dbReference>
<evidence type="ECO:0000313" key="7">
    <source>
        <dbReference type="Proteomes" id="UP001596067"/>
    </source>
</evidence>
<evidence type="ECO:0000259" key="5">
    <source>
        <dbReference type="PROSITE" id="PS50931"/>
    </source>
</evidence>
<dbReference type="PROSITE" id="PS50931">
    <property type="entry name" value="HTH_LYSR"/>
    <property type="match status" value="1"/>
</dbReference>
<evidence type="ECO:0000256" key="2">
    <source>
        <dbReference type="ARBA" id="ARBA00023015"/>
    </source>
</evidence>
<keyword evidence="4" id="KW-0804">Transcription</keyword>
<dbReference type="InterPro" id="IPR000847">
    <property type="entry name" value="LysR_HTH_N"/>
</dbReference>
<dbReference type="PRINTS" id="PR00039">
    <property type="entry name" value="HTHLYSR"/>
</dbReference>
<dbReference type="Pfam" id="PF00126">
    <property type="entry name" value="HTH_1"/>
    <property type="match status" value="1"/>
</dbReference>
<dbReference type="SUPFAM" id="SSF53850">
    <property type="entry name" value="Periplasmic binding protein-like II"/>
    <property type="match status" value="1"/>
</dbReference>
<dbReference type="EMBL" id="JBHSOD010000007">
    <property type="protein sequence ID" value="MFC5885063.1"/>
    <property type="molecule type" value="Genomic_DNA"/>
</dbReference>
<sequence>MDVDTRLLRSFAAVCEEGQLTAAAARLFVSQPTLTKQIRQLESLLGVELFERSRKGMAPTPAGRALAEYTGSMLAGWEDALRATRAAAAEQVSTLRVGFEGGIINVMSRRTVADFTRRMPGWQVELRQNNWFDPTSGLATGEIDLTLWHAPPSLSEQYNVAVLGEEPRCAALPVGHRLARRAVIDFTDLLDEPFVAIPHEAGHWRDYWLAVRERGGRPVRIGAVAHNADEWLTAVVCGQGIGFAPETMSRLAPREDVAYRPVRGLSPSQVGLYWLKGRELTPAMAAFVRSCRATIVGQAGPEVPARGSAPAARAVPPVRAV</sequence>
<dbReference type="PANTHER" id="PTHR30346:SF0">
    <property type="entry name" value="HCA OPERON TRANSCRIPTIONAL ACTIVATOR HCAR"/>
    <property type="match status" value="1"/>
</dbReference>
<proteinExistence type="inferred from homology"/>
<dbReference type="InterPro" id="IPR036388">
    <property type="entry name" value="WH-like_DNA-bd_sf"/>
</dbReference>
<evidence type="ECO:0000256" key="3">
    <source>
        <dbReference type="ARBA" id="ARBA00023125"/>
    </source>
</evidence>
<feature type="domain" description="HTH lysR-type" evidence="5">
    <location>
        <begin position="3"/>
        <end position="60"/>
    </location>
</feature>
<dbReference type="CDD" id="cd08414">
    <property type="entry name" value="PBP2_LTTR_aromatics_like"/>
    <property type="match status" value="1"/>
</dbReference>